<comment type="caution">
    <text evidence="2">The sequence shown here is derived from an EMBL/GenBank/DDBJ whole genome shotgun (WGS) entry which is preliminary data.</text>
</comment>
<sequence length="85" mass="9373">MPKESIILTSIFSSGSTTTNDPPNGSPPHRGWGGVVGCRNAKYNGAKPSNRATQAQKEFNVCTRKAQIRENRTKNERSWELLVAK</sequence>
<protein>
    <submittedName>
        <fullName evidence="2">Uncharacterized protein</fullName>
    </submittedName>
</protein>
<gene>
    <name evidence="2" type="ORF">KIN20_028066</name>
</gene>
<keyword evidence="3" id="KW-1185">Reference proteome</keyword>
<organism evidence="2 3">
    <name type="scientific">Parelaphostrongylus tenuis</name>
    <name type="common">Meningeal worm</name>
    <dbReference type="NCBI Taxonomy" id="148309"/>
    <lineage>
        <taxon>Eukaryota</taxon>
        <taxon>Metazoa</taxon>
        <taxon>Ecdysozoa</taxon>
        <taxon>Nematoda</taxon>
        <taxon>Chromadorea</taxon>
        <taxon>Rhabditida</taxon>
        <taxon>Rhabditina</taxon>
        <taxon>Rhabditomorpha</taxon>
        <taxon>Strongyloidea</taxon>
        <taxon>Metastrongylidae</taxon>
        <taxon>Parelaphostrongylus</taxon>
    </lineage>
</organism>
<evidence type="ECO:0000256" key="1">
    <source>
        <dbReference type="SAM" id="MobiDB-lite"/>
    </source>
</evidence>
<reference evidence="2" key="1">
    <citation type="submission" date="2021-06" db="EMBL/GenBank/DDBJ databases">
        <title>Parelaphostrongylus tenuis whole genome reference sequence.</title>
        <authorList>
            <person name="Garwood T.J."/>
            <person name="Larsen P.A."/>
            <person name="Fountain-Jones N.M."/>
            <person name="Garbe J.R."/>
            <person name="Macchietto M.G."/>
            <person name="Kania S.A."/>
            <person name="Gerhold R.W."/>
            <person name="Richards J.E."/>
            <person name="Wolf T.M."/>
        </authorList>
    </citation>
    <scope>NUCLEOTIDE SEQUENCE</scope>
    <source>
        <strain evidence="2">MNPRO001-30</strain>
        <tissue evidence="2">Meninges</tissue>
    </source>
</reference>
<feature type="compositionally biased region" description="Polar residues" evidence="1">
    <location>
        <begin position="7"/>
        <end position="23"/>
    </location>
</feature>
<name>A0AAD5R097_PARTN</name>
<dbReference type="Proteomes" id="UP001196413">
    <property type="component" value="Unassembled WGS sequence"/>
</dbReference>
<evidence type="ECO:0000313" key="3">
    <source>
        <dbReference type="Proteomes" id="UP001196413"/>
    </source>
</evidence>
<accession>A0AAD5R097</accession>
<proteinExistence type="predicted"/>
<dbReference type="AlphaFoldDB" id="A0AAD5R097"/>
<feature type="region of interest" description="Disordered" evidence="1">
    <location>
        <begin position="1"/>
        <end position="30"/>
    </location>
</feature>
<dbReference type="EMBL" id="JAHQIW010005802">
    <property type="protein sequence ID" value="KAJ1367202.1"/>
    <property type="molecule type" value="Genomic_DNA"/>
</dbReference>
<evidence type="ECO:0000313" key="2">
    <source>
        <dbReference type="EMBL" id="KAJ1367202.1"/>
    </source>
</evidence>